<sequence length="530" mass="59189">MEVVDIWTGRHACALRSALRLTNEGFAEALGTSVRAVAKWNAEPDLVPVSEMQRALDTALMRASPDEKKRFSLLLAPDQRATQASDALDVEGTQVSRNPFAASIELRLDHDPDVNDVLDWLDEHAEWSNGEARKQVSDLTKKIDIRAVKDASRRRSRVSRSAIAEALAGFYSLDSSDYELYWAGSRIETSILTRPEWLDLRLVMGQGRDDLSLRSNTGPSIGSLDAKAAQAAAVRIAEVLATDTRLVNRPLYQLLEVEIGPQCIKGSLGLTHFSSYALTMDLLERELLDAIASGAPITSDSLPLRERYLASIDAVIDVSNRLCAGGPLALFAAARPRDRRRSTPDYVLLVQERSGRVLNATRRLAVIPKSFHEPLVDFSDDAQISATLERELEEELFGRTDVDSTEGKRRNADPLNLNRLSGPMRWLMDNANTDQWRMECTSFGFNLVSGNFEFASLIVIDDEDWWARFGGRVEANWESEGLRRYSSLDRDGLDSLIHDPSWSNEGLFAFAQGIRRLSEINEDRVRSPLE</sequence>
<name>A0A8J3TD14_9ACTN</name>
<comment type="caution">
    <text evidence="1">The sequence shown here is derived from an EMBL/GenBank/DDBJ whole genome shotgun (WGS) entry which is preliminary data.</text>
</comment>
<proteinExistence type="predicted"/>
<organism evidence="1 2">
    <name type="scientific">Planosporangium mesophilum</name>
    <dbReference type="NCBI Taxonomy" id="689768"/>
    <lineage>
        <taxon>Bacteria</taxon>
        <taxon>Bacillati</taxon>
        <taxon>Actinomycetota</taxon>
        <taxon>Actinomycetes</taxon>
        <taxon>Micromonosporales</taxon>
        <taxon>Micromonosporaceae</taxon>
        <taxon>Planosporangium</taxon>
    </lineage>
</organism>
<dbReference type="Proteomes" id="UP000599074">
    <property type="component" value="Unassembled WGS sequence"/>
</dbReference>
<evidence type="ECO:0000313" key="1">
    <source>
        <dbReference type="EMBL" id="GII23186.1"/>
    </source>
</evidence>
<protein>
    <submittedName>
        <fullName evidence="1">Uncharacterized protein</fullName>
    </submittedName>
</protein>
<dbReference type="EMBL" id="BOON01000027">
    <property type="protein sequence ID" value="GII23186.1"/>
    <property type="molecule type" value="Genomic_DNA"/>
</dbReference>
<keyword evidence="2" id="KW-1185">Reference proteome</keyword>
<gene>
    <name evidence="1" type="ORF">Pme01_27830</name>
</gene>
<evidence type="ECO:0000313" key="2">
    <source>
        <dbReference type="Proteomes" id="UP000599074"/>
    </source>
</evidence>
<accession>A0A8J3TD14</accession>
<dbReference type="AlphaFoldDB" id="A0A8J3TD14"/>
<reference evidence="1" key="1">
    <citation type="submission" date="2021-01" db="EMBL/GenBank/DDBJ databases">
        <title>Whole genome shotgun sequence of Planosporangium mesophilum NBRC 109066.</title>
        <authorList>
            <person name="Komaki H."/>
            <person name="Tamura T."/>
        </authorList>
    </citation>
    <scope>NUCLEOTIDE SEQUENCE</scope>
    <source>
        <strain evidence="1">NBRC 109066</strain>
    </source>
</reference>